<accession>A0ABR1FVI4</accession>
<keyword evidence="1" id="KW-0560">Oxidoreductase</keyword>
<keyword evidence="1" id="KW-0408">Iron</keyword>
<feature type="region of interest" description="Disordered" evidence="2">
    <location>
        <begin position="29"/>
        <end position="50"/>
    </location>
</feature>
<dbReference type="Gene3D" id="2.60.120.330">
    <property type="entry name" value="B-lactam Antibiotic, Isopenicillin N Synthase, Chain"/>
    <property type="match status" value="1"/>
</dbReference>
<dbReference type="InterPro" id="IPR044861">
    <property type="entry name" value="IPNS-like_FE2OG_OXY"/>
</dbReference>
<dbReference type="PROSITE" id="PS51471">
    <property type="entry name" value="FE2OG_OXY"/>
    <property type="match status" value="1"/>
</dbReference>
<dbReference type="InterPro" id="IPR005123">
    <property type="entry name" value="Oxoglu/Fe-dep_dioxygenase_dom"/>
</dbReference>
<organism evidence="4 5">
    <name type="scientific">Aureococcus anophagefferens</name>
    <name type="common">Harmful bloom alga</name>
    <dbReference type="NCBI Taxonomy" id="44056"/>
    <lineage>
        <taxon>Eukaryota</taxon>
        <taxon>Sar</taxon>
        <taxon>Stramenopiles</taxon>
        <taxon>Ochrophyta</taxon>
        <taxon>Pelagophyceae</taxon>
        <taxon>Pelagomonadales</taxon>
        <taxon>Pelagomonadaceae</taxon>
        <taxon>Aureococcus</taxon>
    </lineage>
</organism>
<dbReference type="Pfam" id="PF14226">
    <property type="entry name" value="DIOX_N"/>
    <property type="match status" value="1"/>
</dbReference>
<comment type="caution">
    <text evidence="4">The sequence shown here is derived from an EMBL/GenBank/DDBJ whole genome shotgun (WGS) entry which is preliminary data.</text>
</comment>
<keyword evidence="5" id="KW-1185">Reference proteome</keyword>
<dbReference type="PRINTS" id="PR00682">
    <property type="entry name" value="IPNSYNTHASE"/>
</dbReference>
<protein>
    <submittedName>
        <fullName evidence="4">2OG-Fe(II) oxygenase</fullName>
    </submittedName>
</protein>
<comment type="similarity">
    <text evidence="1">Belongs to the iron/ascorbate-dependent oxidoreductase family.</text>
</comment>
<sequence>MGVALGFQAPGGMARLACVVASIAAAQASLQPKHRSAPPPPRPEALTDDDIPVLDIARLMRGEYDETDVRALGRACASPGFFHVVNHGVPAAVIANFEAAMRDFFARQTPEQKRRVKRTATNSRGYADDEFTKRTRDVKEMYDYGHRPRRDLPPDAPENVVLDGHNQGSKRVIQRRFNLPDGLPGFAGAVEAYYDACARVCDGLLRGVAASLDLDPGAFDGLFGGGHTSYLRMNYYPPHAGARFAAADANLDDERLAAGAEDDQATPLEALGGPRLGVNRHFDAGCLTLLYQDPSCSALQVGDMLQVLSNGAYRAPEHRVLASAPGAERFSAPFFYNPAYDAEVRPLAGNAPRYGPFSYGYWRRRRFEGDFADEGKPEIQISDYLLE</sequence>
<name>A0ABR1FVI4_AURAN</name>
<dbReference type="Pfam" id="PF03171">
    <property type="entry name" value="2OG-FeII_Oxy"/>
    <property type="match status" value="1"/>
</dbReference>
<dbReference type="SUPFAM" id="SSF51197">
    <property type="entry name" value="Clavaminate synthase-like"/>
    <property type="match status" value="1"/>
</dbReference>
<dbReference type="PANTHER" id="PTHR47990">
    <property type="entry name" value="2-OXOGLUTARATE (2OG) AND FE(II)-DEPENDENT OXYGENASE SUPERFAMILY PROTEIN-RELATED"/>
    <property type="match status" value="1"/>
</dbReference>
<gene>
    <name evidence="4" type="ORF">SO694_00028157</name>
</gene>
<evidence type="ECO:0000313" key="4">
    <source>
        <dbReference type="EMBL" id="KAK7239578.1"/>
    </source>
</evidence>
<dbReference type="InterPro" id="IPR026992">
    <property type="entry name" value="DIOX_N"/>
</dbReference>
<dbReference type="InterPro" id="IPR027443">
    <property type="entry name" value="IPNS-like_sf"/>
</dbReference>
<feature type="domain" description="Fe2OG dioxygenase" evidence="3">
    <location>
        <begin position="226"/>
        <end position="338"/>
    </location>
</feature>
<dbReference type="EMBL" id="JBBJCI010000223">
    <property type="protein sequence ID" value="KAK7239578.1"/>
    <property type="molecule type" value="Genomic_DNA"/>
</dbReference>
<evidence type="ECO:0000256" key="1">
    <source>
        <dbReference type="RuleBase" id="RU003682"/>
    </source>
</evidence>
<reference evidence="4 5" key="1">
    <citation type="submission" date="2024-03" db="EMBL/GenBank/DDBJ databases">
        <title>Aureococcus anophagefferens CCMP1851 and Kratosvirus quantuckense: Draft genome of a second virus-susceptible host strain in the model system.</title>
        <authorList>
            <person name="Chase E."/>
            <person name="Truchon A.R."/>
            <person name="Schepens W."/>
            <person name="Wilhelm S.W."/>
        </authorList>
    </citation>
    <scope>NUCLEOTIDE SEQUENCE [LARGE SCALE GENOMIC DNA]</scope>
    <source>
        <strain evidence="4 5">CCMP1851</strain>
    </source>
</reference>
<evidence type="ECO:0000313" key="5">
    <source>
        <dbReference type="Proteomes" id="UP001363151"/>
    </source>
</evidence>
<evidence type="ECO:0000259" key="3">
    <source>
        <dbReference type="PROSITE" id="PS51471"/>
    </source>
</evidence>
<dbReference type="Proteomes" id="UP001363151">
    <property type="component" value="Unassembled WGS sequence"/>
</dbReference>
<dbReference type="InterPro" id="IPR050231">
    <property type="entry name" value="Iron_ascorbate_oxido_reductase"/>
</dbReference>
<proteinExistence type="inferred from homology"/>
<keyword evidence="1" id="KW-0479">Metal-binding</keyword>
<evidence type="ECO:0000256" key="2">
    <source>
        <dbReference type="SAM" id="MobiDB-lite"/>
    </source>
</evidence>